<dbReference type="PANTHER" id="PTHR43130:SF15">
    <property type="entry name" value="THIJ_PFPI FAMILY PROTEIN (AFU_ORTHOLOGUE AFUA_5G14240)"/>
    <property type="match status" value="1"/>
</dbReference>
<evidence type="ECO:0000313" key="3">
    <source>
        <dbReference type="Proteomes" id="UP000237441"/>
    </source>
</evidence>
<dbReference type="CDD" id="cd03139">
    <property type="entry name" value="GATase1_PfpI_2"/>
    <property type="match status" value="1"/>
</dbReference>
<sequence length="317" mass="34686">MAIRTVHPRLRWHHASASGTCRVTLQINALRYGLHLQSSQSRRGPATMPPRRINVVTVSPLSAPKSDSKPSTITARDRNTNVAMAAPTTEAPPTEFAVALFEGFQALDAFGPLDTLNLLSRRDKDSNRKISLSVLAATKDAVSTAAPDAHQTIEQWVLPTHTFDDAPDNIEVLIIPGGQGTRKPETTQPIVDFLHARFSKLRFVITICTGTVILSRAGLLNGVKATTNKCAFDWVVEASKEGSPKVEWVRRARWVDTGKIWTASGVTAGMDAMFAFVAQQYGEDVAASIAETQEYTRQTDPTNDPFSTIDYTKLNVE</sequence>
<dbReference type="Proteomes" id="UP000237441">
    <property type="component" value="Unassembled WGS sequence"/>
</dbReference>
<comment type="caution">
    <text evidence="2">The sequence shown here is derived from an EMBL/GenBank/DDBJ whole genome shotgun (WGS) entry which is preliminary data.</text>
</comment>
<dbReference type="Gene3D" id="3.40.50.880">
    <property type="match status" value="1"/>
</dbReference>
<dbReference type="SUPFAM" id="SSF52317">
    <property type="entry name" value="Class I glutamine amidotransferase-like"/>
    <property type="match status" value="1"/>
</dbReference>
<dbReference type="AlphaFoldDB" id="A0A2S7YM82"/>
<dbReference type="Pfam" id="PF01965">
    <property type="entry name" value="DJ-1_PfpI"/>
    <property type="match status" value="1"/>
</dbReference>
<evidence type="ECO:0000313" key="2">
    <source>
        <dbReference type="EMBL" id="PQK17295.1"/>
    </source>
</evidence>
<evidence type="ECO:0000259" key="1">
    <source>
        <dbReference type="Pfam" id="PF01965"/>
    </source>
</evidence>
<dbReference type="InterPro" id="IPR002818">
    <property type="entry name" value="DJ-1/PfpI"/>
</dbReference>
<accession>A0A2S7YM82</accession>
<protein>
    <recommendedName>
        <fullName evidence="1">DJ-1/PfpI domain-containing protein</fullName>
    </recommendedName>
</protein>
<organism evidence="2 3">
    <name type="scientific">Beauveria bassiana</name>
    <name type="common">White muscardine disease fungus</name>
    <name type="synonym">Tritirachium shiotae</name>
    <dbReference type="NCBI Taxonomy" id="176275"/>
    <lineage>
        <taxon>Eukaryota</taxon>
        <taxon>Fungi</taxon>
        <taxon>Dikarya</taxon>
        <taxon>Ascomycota</taxon>
        <taxon>Pezizomycotina</taxon>
        <taxon>Sordariomycetes</taxon>
        <taxon>Hypocreomycetidae</taxon>
        <taxon>Hypocreales</taxon>
        <taxon>Cordycipitaceae</taxon>
        <taxon>Beauveria</taxon>
    </lineage>
</organism>
<dbReference type="EMBL" id="JRHA01000007">
    <property type="protein sequence ID" value="PQK17295.1"/>
    <property type="molecule type" value="Genomic_DNA"/>
</dbReference>
<gene>
    <name evidence="2" type="ORF">BB8028_0007g04900</name>
</gene>
<dbReference type="InterPro" id="IPR052158">
    <property type="entry name" value="INH-QAR"/>
</dbReference>
<dbReference type="PANTHER" id="PTHR43130">
    <property type="entry name" value="ARAC-FAMILY TRANSCRIPTIONAL REGULATOR"/>
    <property type="match status" value="1"/>
</dbReference>
<reference evidence="2 3" key="1">
    <citation type="submission" date="2016-07" db="EMBL/GenBank/DDBJ databases">
        <title>Comparative genomics of the entomopathogenic fungus Beauveria bassiana.</title>
        <authorList>
            <person name="Valero Jimenez C.A."/>
            <person name="Zwaan B.J."/>
            <person name="Van Kan J.A."/>
            <person name="Takken W."/>
            <person name="Debets A.J."/>
            <person name="Schoustra S.E."/>
            <person name="Koenraadt C.J."/>
        </authorList>
    </citation>
    <scope>NUCLEOTIDE SEQUENCE [LARGE SCALE GENOMIC DNA]</scope>
    <source>
        <strain evidence="2 3">ARSEF 8028</strain>
    </source>
</reference>
<feature type="domain" description="DJ-1/PfpI" evidence="1">
    <location>
        <begin position="97"/>
        <end position="278"/>
    </location>
</feature>
<name>A0A2S7YM82_BEABA</name>
<dbReference type="InterPro" id="IPR029062">
    <property type="entry name" value="Class_I_gatase-like"/>
</dbReference>
<proteinExistence type="predicted"/>
<dbReference type="OrthoDB" id="543156at2759"/>